<gene>
    <name evidence="4" type="ORF">GCM10011503_08220</name>
</gene>
<evidence type="ECO:0000256" key="1">
    <source>
        <dbReference type="ARBA" id="ARBA00022723"/>
    </source>
</evidence>
<evidence type="ECO:0000313" key="5">
    <source>
        <dbReference type="Proteomes" id="UP000628854"/>
    </source>
</evidence>
<keyword evidence="2" id="KW-0378">Hydrolase</keyword>
<feature type="domain" description="Peptidase M20 dimerisation" evidence="3">
    <location>
        <begin position="210"/>
        <end position="308"/>
    </location>
</feature>
<dbReference type="PANTHER" id="PTHR43808">
    <property type="entry name" value="ACETYLORNITHINE DEACETYLASE"/>
    <property type="match status" value="1"/>
</dbReference>
<evidence type="ECO:0000256" key="2">
    <source>
        <dbReference type="ARBA" id="ARBA00022801"/>
    </source>
</evidence>
<dbReference type="Gene3D" id="3.30.70.360">
    <property type="match status" value="1"/>
</dbReference>
<dbReference type="InterPro" id="IPR050072">
    <property type="entry name" value="Peptidase_M20A"/>
</dbReference>
<dbReference type="InterPro" id="IPR002933">
    <property type="entry name" value="Peptidase_M20"/>
</dbReference>
<dbReference type="Pfam" id="PF07687">
    <property type="entry name" value="M20_dimer"/>
    <property type="match status" value="1"/>
</dbReference>
<dbReference type="NCBIfam" id="NF005602">
    <property type="entry name" value="PRK07338.1"/>
    <property type="match status" value="1"/>
</dbReference>
<reference evidence="5" key="1">
    <citation type="journal article" date="2019" name="Int. J. Syst. Evol. Microbiol.">
        <title>The Global Catalogue of Microorganisms (GCM) 10K type strain sequencing project: providing services to taxonomists for standard genome sequencing and annotation.</title>
        <authorList>
            <consortium name="The Broad Institute Genomics Platform"/>
            <consortium name="The Broad Institute Genome Sequencing Center for Infectious Disease"/>
            <person name="Wu L."/>
            <person name="Ma J."/>
        </authorList>
    </citation>
    <scope>NUCLEOTIDE SEQUENCE [LARGE SCALE GENOMIC DNA]</scope>
    <source>
        <strain evidence="5">CGMCC 1.15928</strain>
    </source>
</reference>
<comment type="caution">
    <text evidence="4">The sequence shown here is derived from an EMBL/GenBank/DDBJ whole genome shotgun (WGS) entry which is preliminary data.</text>
</comment>
<organism evidence="4 5">
    <name type="scientific">Henriciella pelagia</name>
    <dbReference type="NCBI Taxonomy" id="1977912"/>
    <lineage>
        <taxon>Bacteria</taxon>
        <taxon>Pseudomonadati</taxon>
        <taxon>Pseudomonadota</taxon>
        <taxon>Alphaproteobacteria</taxon>
        <taxon>Hyphomonadales</taxon>
        <taxon>Hyphomonadaceae</taxon>
        <taxon>Henriciella</taxon>
    </lineage>
</organism>
<sequence length="423" mass="44755">MKPKGMTDLALKTSEDEAIIERIASSEALLQQRTLEWSAINTGSHNKAGLEQLAPVLADAFSALDADVRLDKSLPFENVDGKGRAVEMETGPVIRVKARSDAPVQIIMSGHYDTVFPEGTFTEIRDLGEGRMNGPGLADMKGGLSVMLGALEAFEAGPLKDRLGYQIVITPDEEIGNFASAGALKKAAQSGAMVGMTYEPCMETGAMSGGRKGSAVFDIVLHGHSAHAGRSKEEGRSAIEAAAHMVVDLEALNNRRPGVSFNVGAIDGGGAVNIVPDLAIVRFGARAPDADAAQWATWEVERLFREATARDGISGHIHGGFYRPPKPRNAAQDALFNAVSGTGKALGLDLEFVDTGGVCEGNNIFAAGVPNVDTLGVMGGRIHSHEEYVVMSSFVERASLSGLLLNRFADGRIDAKKIKALME</sequence>
<name>A0ABQ1J9Q3_9PROT</name>
<keyword evidence="1" id="KW-0479">Metal-binding</keyword>
<evidence type="ECO:0000313" key="4">
    <source>
        <dbReference type="EMBL" id="GGB61938.1"/>
    </source>
</evidence>
<proteinExistence type="predicted"/>
<dbReference type="SUPFAM" id="SSF55031">
    <property type="entry name" value="Bacterial exopeptidase dimerisation domain"/>
    <property type="match status" value="1"/>
</dbReference>
<dbReference type="InterPro" id="IPR011650">
    <property type="entry name" value="Peptidase_M20_dimer"/>
</dbReference>
<evidence type="ECO:0000259" key="3">
    <source>
        <dbReference type="Pfam" id="PF07687"/>
    </source>
</evidence>
<dbReference type="EMBL" id="BMKF01000001">
    <property type="protein sequence ID" value="GGB61938.1"/>
    <property type="molecule type" value="Genomic_DNA"/>
</dbReference>
<dbReference type="InterPro" id="IPR036264">
    <property type="entry name" value="Bact_exopeptidase_dim_dom"/>
</dbReference>
<dbReference type="SUPFAM" id="SSF53187">
    <property type="entry name" value="Zn-dependent exopeptidases"/>
    <property type="match status" value="1"/>
</dbReference>
<accession>A0ABQ1J9Q3</accession>
<dbReference type="Proteomes" id="UP000628854">
    <property type="component" value="Unassembled WGS sequence"/>
</dbReference>
<keyword evidence="5" id="KW-1185">Reference proteome</keyword>
<dbReference type="Gene3D" id="3.40.630.10">
    <property type="entry name" value="Zn peptidases"/>
    <property type="match status" value="1"/>
</dbReference>
<protein>
    <submittedName>
        <fullName evidence="4">Acetylornithine deacetylase</fullName>
    </submittedName>
</protein>
<dbReference type="PANTHER" id="PTHR43808:SF9">
    <property type="entry name" value="BLL0789 PROTEIN"/>
    <property type="match status" value="1"/>
</dbReference>
<dbReference type="Pfam" id="PF01546">
    <property type="entry name" value="Peptidase_M20"/>
    <property type="match status" value="1"/>
</dbReference>